<dbReference type="Gene3D" id="2.30.30.40">
    <property type="entry name" value="SH3 Domains"/>
    <property type="match status" value="1"/>
</dbReference>
<dbReference type="PANTHER" id="PTHR22617">
    <property type="entry name" value="CHEMOTAXIS SENSOR HISTIDINE KINASE-RELATED"/>
    <property type="match status" value="1"/>
</dbReference>
<dbReference type="Proteomes" id="UP000054921">
    <property type="component" value="Unassembled WGS sequence"/>
</dbReference>
<sequence length="198" mass="22350">MMNKEQQHASALMPKTELAIKILKSRALQLAKQEIDTTKNHGISFVHFKLGQNESYGVSYQYVQEILHNAPVEQPPFVPHFISGVINWRGTLITVVDLNKFFHPQHSEHNPKQDNKFIIIIRANNTTLGLLTYRIEGSETYQPDQLAAPLSAVNIANPEYILGLHHAATAILNVETMISSLNQEIKMRLYKTGESHGN</sequence>
<dbReference type="Pfam" id="PF01584">
    <property type="entry name" value="CheW"/>
    <property type="match status" value="1"/>
</dbReference>
<dbReference type="STRING" id="28084.Lche_3045"/>
<dbReference type="SUPFAM" id="SSF50341">
    <property type="entry name" value="CheW-like"/>
    <property type="match status" value="1"/>
</dbReference>
<accession>A0A0W0SD09</accession>
<dbReference type="PROSITE" id="PS50851">
    <property type="entry name" value="CHEW"/>
    <property type="match status" value="1"/>
</dbReference>
<dbReference type="EMBL" id="LNXW01000013">
    <property type="protein sequence ID" value="KTC81025.1"/>
    <property type="molecule type" value="Genomic_DNA"/>
</dbReference>
<dbReference type="OrthoDB" id="9790406at2"/>
<evidence type="ECO:0000313" key="5">
    <source>
        <dbReference type="Proteomes" id="UP000277577"/>
    </source>
</evidence>
<gene>
    <name evidence="3" type="primary">cheW_2</name>
    <name evidence="2" type="ORF">Lche_3045</name>
    <name evidence="3" type="ORF">NCTC11976_00528</name>
</gene>
<feature type="domain" description="CheW-like" evidence="1">
    <location>
        <begin position="42"/>
        <end position="183"/>
    </location>
</feature>
<dbReference type="GO" id="GO:0005829">
    <property type="term" value="C:cytosol"/>
    <property type="evidence" value="ECO:0007669"/>
    <property type="project" value="TreeGrafter"/>
</dbReference>
<dbReference type="AlphaFoldDB" id="A0A0W0SD09"/>
<dbReference type="InterPro" id="IPR039315">
    <property type="entry name" value="CheW"/>
</dbReference>
<dbReference type="PANTHER" id="PTHR22617:SF23">
    <property type="entry name" value="CHEMOTAXIS PROTEIN CHEW"/>
    <property type="match status" value="1"/>
</dbReference>
<dbReference type="InterPro" id="IPR036061">
    <property type="entry name" value="CheW-like_dom_sf"/>
</dbReference>
<dbReference type="PATRIC" id="fig|28084.5.peg.3305"/>
<reference evidence="3 5" key="2">
    <citation type="submission" date="2018-12" db="EMBL/GenBank/DDBJ databases">
        <authorList>
            <consortium name="Pathogen Informatics"/>
        </authorList>
    </citation>
    <scope>NUCLEOTIDE SEQUENCE [LARGE SCALE GENOMIC DNA]</scope>
    <source>
        <strain evidence="3 5">NCTC11976</strain>
    </source>
</reference>
<evidence type="ECO:0000259" key="1">
    <source>
        <dbReference type="PROSITE" id="PS50851"/>
    </source>
</evidence>
<evidence type="ECO:0000313" key="2">
    <source>
        <dbReference type="EMBL" id="KTC81025.1"/>
    </source>
</evidence>
<reference evidence="2 4" key="1">
    <citation type="submission" date="2015-11" db="EMBL/GenBank/DDBJ databases">
        <title>Genomic analysis of 38 Legionella species identifies large and diverse effector repertoires.</title>
        <authorList>
            <person name="Burstein D."/>
            <person name="Amaro F."/>
            <person name="Zusman T."/>
            <person name="Lifshitz Z."/>
            <person name="Cohen O."/>
            <person name="Gilbert J.A."/>
            <person name="Pupko T."/>
            <person name="Shuman H.A."/>
            <person name="Segal G."/>
        </authorList>
    </citation>
    <scope>NUCLEOTIDE SEQUENCE [LARGE SCALE GENOMIC DNA]</scope>
    <source>
        <strain evidence="2 4">ORW</strain>
    </source>
</reference>
<dbReference type="GO" id="GO:0007165">
    <property type="term" value="P:signal transduction"/>
    <property type="evidence" value="ECO:0007669"/>
    <property type="project" value="InterPro"/>
</dbReference>
<dbReference type="Proteomes" id="UP000277577">
    <property type="component" value="Chromosome"/>
</dbReference>
<organism evidence="2 4">
    <name type="scientific">Legionella cherrii</name>
    <dbReference type="NCBI Taxonomy" id="28084"/>
    <lineage>
        <taxon>Bacteria</taxon>
        <taxon>Pseudomonadati</taxon>
        <taxon>Pseudomonadota</taxon>
        <taxon>Gammaproteobacteria</taxon>
        <taxon>Legionellales</taxon>
        <taxon>Legionellaceae</taxon>
        <taxon>Legionella</taxon>
    </lineage>
</organism>
<dbReference type="EMBL" id="LR134173">
    <property type="protein sequence ID" value="VEB33816.1"/>
    <property type="molecule type" value="Genomic_DNA"/>
</dbReference>
<dbReference type="Gene3D" id="2.40.50.180">
    <property type="entry name" value="CheA-289, Domain 4"/>
    <property type="match status" value="1"/>
</dbReference>
<dbReference type="CDD" id="cd00588">
    <property type="entry name" value="CheW_like"/>
    <property type="match status" value="1"/>
</dbReference>
<evidence type="ECO:0000313" key="4">
    <source>
        <dbReference type="Proteomes" id="UP000054921"/>
    </source>
</evidence>
<name>A0A0W0SD09_9GAMM</name>
<evidence type="ECO:0000313" key="3">
    <source>
        <dbReference type="EMBL" id="VEB33816.1"/>
    </source>
</evidence>
<protein>
    <submittedName>
        <fullName evidence="2">Chemotaxis signal transduction protein (CheW domain)</fullName>
    </submittedName>
</protein>
<keyword evidence="5" id="KW-1185">Reference proteome</keyword>
<dbReference type="SMART" id="SM00260">
    <property type="entry name" value="CheW"/>
    <property type="match status" value="1"/>
</dbReference>
<dbReference type="GO" id="GO:0006935">
    <property type="term" value="P:chemotaxis"/>
    <property type="evidence" value="ECO:0007669"/>
    <property type="project" value="InterPro"/>
</dbReference>
<proteinExistence type="predicted"/>
<dbReference type="InterPro" id="IPR002545">
    <property type="entry name" value="CheW-lke_dom"/>
</dbReference>
<dbReference type="RefSeq" id="WP_028381563.1">
    <property type="nucleotide sequence ID" value="NZ_CAAAIT010000006.1"/>
</dbReference>